<evidence type="ECO:0000313" key="4">
    <source>
        <dbReference type="Proteomes" id="UP000280861"/>
    </source>
</evidence>
<dbReference type="Gene3D" id="3.90.960.10">
    <property type="entry name" value="YbaK/aminoacyl-tRNA synthetase-associated domain"/>
    <property type="match status" value="1"/>
</dbReference>
<proteinExistence type="predicted"/>
<sequence>MAGVPLDGRGRFLAGADQLGLQVEVVARPGARSLEEAAALLGIRPADVVKSLVVKRKDGTFLFALIPGDRQISWPKLRVLVGVNKLSLPAAEVAFEATGYERGTITPLGSSHPWPVYADASVAGKRISIGAGAHGFSAFVGADALVAALGAVVADISDTRRRKPRPQPWTGFSEEKTNVT</sequence>
<keyword evidence="3" id="KW-0030">Aminoacyl-tRNA synthetase</keyword>
<evidence type="ECO:0000259" key="2">
    <source>
        <dbReference type="Pfam" id="PF04073"/>
    </source>
</evidence>
<gene>
    <name evidence="3" type="ORF">PSET11_01073</name>
</gene>
<dbReference type="SUPFAM" id="SSF55826">
    <property type="entry name" value="YbaK/ProRS associated domain"/>
    <property type="match status" value="1"/>
</dbReference>
<dbReference type="PANTHER" id="PTHR30411">
    <property type="entry name" value="CYTOPLASMIC PROTEIN"/>
    <property type="match status" value="1"/>
</dbReference>
<accession>A0A3P5X440</accession>
<dbReference type="OrthoDB" id="9796920at2"/>
<keyword evidence="4" id="KW-1185">Reference proteome</keyword>
<dbReference type="Proteomes" id="UP000280861">
    <property type="component" value="Unassembled WGS sequence"/>
</dbReference>
<reference evidence="3 4" key="1">
    <citation type="submission" date="2018-11" db="EMBL/GenBank/DDBJ databases">
        <authorList>
            <person name="Criscuolo A."/>
        </authorList>
    </citation>
    <scope>NUCLEOTIDE SEQUENCE [LARGE SCALE GENOMIC DNA]</scope>
    <source>
        <strain evidence="3">AT11b</strain>
    </source>
</reference>
<dbReference type="PANTHER" id="PTHR30411:SF1">
    <property type="entry name" value="CYTOPLASMIC PROTEIN"/>
    <property type="match status" value="1"/>
</dbReference>
<dbReference type="CDD" id="cd04332">
    <property type="entry name" value="YbaK_like"/>
    <property type="match status" value="1"/>
</dbReference>
<dbReference type="AlphaFoldDB" id="A0A3P5X440"/>
<dbReference type="GO" id="GO:0004812">
    <property type="term" value="F:aminoacyl-tRNA ligase activity"/>
    <property type="evidence" value="ECO:0007669"/>
    <property type="project" value="UniProtKB-KW"/>
</dbReference>
<feature type="region of interest" description="Disordered" evidence="1">
    <location>
        <begin position="160"/>
        <end position="180"/>
    </location>
</feature>
<evidence type="ECO:0000256" key="1">
    <source>
        <dbReference type="SAM" id="MobiDB-lite"/>
    </source>
</evidence>
<keyword evidence="3" id="KW-0436">Ligase</keyword>
<evidence type="ECO:0000313" key="3">
    <source>
        <dbReference type="EMBL" id="VDC22957.1"/>
    </source>
</evidence>
<organism evidence="3 4">
    <name type="scientific">Arthrobacter ulcerisalmonis</name>
    <dbReference type="NCBI Taxonomy" id="2483813"/>
    <lineage>
        <taxon>Bacteria</taxon>
        <taxon>Bacillati</taxon>
        <taxon>Actinomycetota</taxon>
        <taxon>Actinomycetes</taxon>
        <taxon>Micrococcales</taxon>
        <taxon>Micrococcaceae</taxon>
        <taxon>Arthrobacter</taxon>
    </lineage>
</organism>
<dbReference type="InterPro" id="IPR007214">
    <property type="entry name" value="YbaK/aa-tRNA-synth-assoc-dom"/>
</dbReference>
<dbReference type="InterPro" id="IPR036754">
    <property type="entry name" value="YbaK/aa-tRNA-synt-asso_dom_sf"/>
</dbReference>
<protein>
    <submittedName>
        <fullName evidence="3">Prolyl-tRNA synthetase</fullName>
    </submittedName>
</protein>
<dbReference type="GO" id="GO:0002161">
    <property type="term" value="F:aminoacyl-tRNA deacylase activity"/>
    <property type="evidence" value="ECO:0007669"/>
    <property type="project" value="InterPro"/>
</dbReference>
<name>A0A3P5X440_9MICC</name>
<feature type="domain" description="YbaK/aminoacyl-tRNA synthetase-associated" evidence="2">
    <location>
        <begin position="29"/>
        <end position="145"/>
    </location>
</feature>
<dbReference type="Pfam" id="PF04073">
    <property type="entry name" value="tRNA_edit"/>
    <property type="match status" value="1"/>
</dbReference>
<dbReference type="RefSeq" id="WP_124091063.1">
    <property type="nucleotide sequence ID" value="NZ_CBCRYA010000016.1"/>
</dbReference>
<dbReference type="EMBL" id="UXAU01000018">
    <property type="protein sequence ID" value="VDC22957.1"/>
    <property type="molecule type" value="Genomic_DNA"/>
</dbReference>